<dbReference type="FunCoup" id="Q9N4B4">
    <property type="interactions" value="84"/>
</dbReference>
<keyword evidence="1" id="KW-0732">Signal</keyword>
<dbReference type="Proteomes" id="UP000001940">
    <property type="component" value="Chromosome IV"/>
</dbReference>
<dbReference type="OrthoDB" id="5855627at2759"/>
<dbReference type="PaxDb" id="6239-Y77E11A.8"/>
<feature type="domain" description="PAN-3" evidence="2">
    <location>
        <begin position="5"/>
        <end position="89"/>
    </location>
</feature>
<evidence type="ECO:0000313" key="5">
    <source>
        <dbReference type="WormBase" id="Y77E11A.8"/>
    </source>
</evidence>
<evidence type="ECO:0000313" key="3">
    <source>
        <dbReference type="EMBL" id="CCD72604.2"/>
    </source>
</evidence>
<dbReference type="Pfam" id="PF08277">
    <property type="entry name" value="PAN_3"/>
    <property type="match status" value="1"/>
</dbReference>
<sequence length="287" mass="32243">MGWMLSSLLLLTILCGNAPRTKQNDSTCYNYDYDYVDFVSRTTSANESVVAFKVNSLNGTCPTGAIPPTFDNQNATGHLYVNDYPPYWPYHTDYTIYATLTGWKISYKMNYSCNGNFNGLLIHPDDRMVCLKIYRNSNTGSFTYNEAATSCESADNALLAAPLYPEDLKKFSELGEVQRNKTANRNIYARIDGIRTKACQSTPRTPYCMSPKGFTFLSSVPTFEHYNWVTNSSAMATANDNCLVLVFNGNNAVKVDVKSCEGNFNPLPAQLFFCSSPAWVYKVWDYD</sequence>
<feature type="signal peptide" evidence="1">
    <location>
        <begin position="1"/>
        <end position="23"/>
    </location>
</feature>
<dbReference type="PANTHER" id="PTHR47629:SF1">
    <property type="entry name" value="C-TYPE LECTIN DOMAIN-CONTAINING PROTEIN-RELATED"/>
    <property type="match status" value="1"/>
</dbReference>
<dbReference type="PANTHER" id="PTHR47629">
    <property type="entry name" value="C-TYPE LECTIN-RELATED"/>
    <property type="match status" value="1"/>
</dbReference>
<keyword evidence="4" id="KW-1185">Reference proteome</keyword>
<dbReference type="InParanoid" id="Q9N4B4"/>
<accession>Q9N4B4</accession>
<dbReference type="eggNOG" id="ENOG502TH6W">
    <property type="taxonomic scope" value="Eukaryota"/>
</dbReference>
<evidence type="ECO:0000256" key="1">
    <source>
        <dbReference type="SAM" id="SignalP"/>
    </source>
</evidence>
<dbReference type="HOGENOM" id="CLU_045736_1_0_1"/>
<feature type="chain" id="PRO_5004331576" evidence="1">
    <location>
        <begin position="24"/>
        <end position="287"/>
    </location>
</feature>
<dbReference type="GeneID" id="190736"/>
<dbReference type="EMBL" id="BX284604">
    <property type="protein sequence ID" value="CCD72604.2"/>
    <property type="molecule type" value="Genomic_DNA"/>
</dbReference>
<dbReference type="OMA" id="CESADNA"/>
<dbReference type="InterPro" id="IPR006583">
    <property type="entry name" value="PAN-3_domain"/>
</dbReference>
<reference evidence="3 4" key="1">
    <citation type="journal article" date="1998" name="Science">
        <title>Genome sequence of the nematode C. elegans: a platform for investigating biology.</title>
        <authorList>
            <consortium name="The C. elegans sequencing consortium"/>
            <person name="Sulson J.E."/>
            <person name="Waterston R."/>
        </authorList>
    </citation>
    <scope>NUCLEOTIDE SEQUENCE [LARGE SCALE GENOMIC DNA]</scope>
    <source>
        <strain evidence="3 4">Bristol N2</strain>
    </source>
</reference>
<name>Q9N4B4_CAEEL</name>
<dbReference type="AGR" id="WB:WBGene00022311"/>
<evidence type="ECO:0000313" key="4">
    <source>
        <dbReference type="Proteomes" id="UP000001940"/>
    </source>
</evidence>
<dbReference type="KEGG" id="cel:CELE_Y77E11A.8"/>
<dbReference type="RefSeq" id="NP_500079.4">
    <property type="nucleotide sequence ID" value="NM_067678.4"/>
</dbReference>
<proteinExistence type="predicted"/>
<protein>
    <submittedName>
        <fullName evidence="3">PAN-3 domain-containing protein</fullName>
    </submittedName>
</protein>
<dbReference type="WormBase" id="Y77E11A.8">
    <property type="protein sequence ID" value="CE48227"/>
    <property type="gene ID" value="WBGene00022311"/>
</dbReference>
<organism evidence="3 4">
    <name type="scientific">Caenorhabditis elegans</name>
    <dbReference type="NCBI Taxonomy" id="6239"/>
    <lineage>
        <taxon>Eukaryota</taxon>
        <taxon>Metazoa</taxon>
        <taxon>Ecdysozoa</taxon>
        <taxon>Nematoda</taxon>
        <taxon>Chromadorea</taxon>
        <taxon>Rhabditida</taxon>
        <taxon>Rhabditina</taxon>
        <taxon>Rhabditomorpha</taxon>
        <taxon>Rhabditoidea</taxon>
        <taxon>Rhabditidae</taxon>
        <taxon>Peloderinae</taxon>
        <taxon>Caenorhabditis</taxon>
    </lineage>
</organism>
<gene>
    <name evidence="3" type="ORF">CELE_Y77E11A.8</name>
    <name evidence="3 5" type="ORF">Y77E11A.8</name>
</gene>
<dbReference type="CTD" id="190736"/>
<dbReference type="SMART" id="SM00605">
    <property type="entry name" value="CW"/>
    <property type="match status" value="1"/>
</dbReference>
<dbReference type="Bgee" id="WBGene00022311">
    <property type="expression patterns" value="Expressed in embryo and 1 other cell type or tissue"/>
</dbReference>
<dbReference type="UCSC" id="Y77E11A.8">
    <property type="organism name" value="c. elegans"/>
</dbReference>
<dbReference type="AlphaFoldDB" id="Q9N4B4"/>
<evidence type="ECO:0000259" key="2">
    <source>
        <dbReference type="SMART" id="SM00605"/>
    </source>
</evidence>